<gene>
    <name evidence="1" type="ORF">ABLG96_05595</name>
</gene>
<dbReference type="SUPFAM" id="SSF53254">
    <property type="entry name" value="Phosphoglycerate mutase-like"/>
    <property type="match status" value="1"/>
</dbReference>
<dbReference type="RefSeq" id="WP_353650401.1">
    <property type="nucleotide sequence ID" value="NZ_CP159218.1"/>
</dbReference>
<dbReference type="GO" id="GO:0016787">
    <property type="term" value="F:hydrolase activity"/>
    <property type="evidence" value="ECO:0007669"/>
    <property type="project" value="UniProtKB-KW"/>
</dbReference>
<dbReference type="InterPro" id="IPR029033">
    <property type="entry name" value="His_PPase_superfam"/>
</dbReference>
<dbReference type="EMBL" id="CP159218">
    <property type="protein sequence ID" value="XCG64789.1"/>
    <property type="molecule type" value="Genomic_DNA"/>
</dbReference>
<dbReference type="Pfam" id="PF00300">
    <property type="entry name" value="His_Phos_1"/>
    <property type="match status" value="1"/>
</dbReference>
<dbReference type="AlphaFoldDB" id="A0AAU8DTT1"/>
<name>A0AAU8DTT1_9ACTN</name>
<dbReference type="InterPro" id="IPR013078">
    <property type="entry name" value="His_Pase_superF_clade-1"/>
</dbReference>
<dbReference type="SMART" id="SM00855">
    <property type="entry name" value="PGAM"/>
    <property type="match status" value="1"/>
</dbReference>
<dbReference type="EC" id="3.1.3.-" evidence="1"/>
<evidence type="ECO:0000313" key="1">
    <source>
        <dbReference type="EMBL" id="XCG64789.1"/>
    </source>
</evidence>
<protein>
    <submittedName>
        <fullName evidence="1">Histidine phosphatase family protein</fullName>
        <ecNumber evidence="1">3.1.3.-</ecNumber>
    </submittedName>
</protein>
<sequence length="232" mass="25078">MPYRDSSGDTPPNARSADGDTVVHLLRHGKVQNPEGILYGTLPGYRLARSGQAMARGVAEHLRGSDIRYLAASSLERAQQTVAPLAALADVPVITDDRLIEAGNSFAGTRFTPTSLLRPVTWSRMVNPTRPSWGEPYLDIARRMLAAVTAAETAAHGHAAVLVSHQLPIWTVRRFLSGQRLWHNPAVRECALASITSLYFSSGVLVRIGYTEPVKHIAAVDDPVTPGPGRTT</sequence>
<dbReference type="CDD" id="cd07067">
    <property type="entry name" value="HP_PGM_like"/>
    <property type="match status" value="1"/>
</dbReference>
<dbReference type="Gene3D" id="3.40.50.1240">
    <property type="entry name" value="Phosphoglycerate mutase-like"/>
    <property type="match status" value="1"/>
</dbReference>
<accession>A0AAU8DTT1</accession>
<reference evidence="1" key="1">
    <citation type="submission" date="2024-05" db="EMBL/GenBank/DDBJ databases">
        <authorList>
            <person name="Cai S.Y."/>
            <person name="Jin L.M."/>
            <person name="Li H.R."/>
        </authorList>
    </citation>
    <scope>NUCLEOTIDE SEQUENCE</scope>
    <source>
        <strain evidence="1">A5-74</strain>
    </source>
</reference>
<organism evidence="1">
    <name type="scientific">Nakamurella sp. A5-74</name>
    <dbReference type="NCBI Taxonomy" id="3158264"/>
    <lineage>
        <taxon>Bacteria</taxon>
        <taxon>Bacillati</taxon>
        <taxon>Actinomycetota</taxon>
        <taxon>Actinomycetes</taxon>
        <taxon>Nakamurellales</taxon>
        <taxon>Nakamurellaceae</taxon>
        <taxon>Nakamurella</taxon>
    </lineage>
</organism>
<keyword evidence="1" id="KW-0378">Hydrolase</keyword>
<proteinExistence type="predicted"/>